<name>A0ABX8WYE1_9CYAN</name>
<dbReference type="Pfam" id="PF11353">
    <property type="entry name" value="DUF3153"/>
    <property type="match status" value="1"/>
</dbReference>
<keyword evidence="3" id="KW-1185">Reference proteome</keyword>
<dbReference type="InterPro" id="IPR021499">
    <property type="entry name" value="DUF3153"/>
</dbReference>
<keyword evidence="1" id="KW-0472">Membrane</keyword>
<keyword evidence="1" id="KW-1133">Transmembrane helix</keyword>
<dbReference type="Proteomes" id="UP000826540">
    <property type="component" value="Chromosome"/>
</dbReference>
<evidence type="ECO:0000313" key="3">
    <source>
        <dbReference type="Proteomes" id="UP000826540"/>
    </source>
</evidence>
<feature type="transmembrane region" description="Helical" evidence="1">
    <location>
        <begin position="249"/>
        <end position="274"/>
    </location>
</feature>
<keyword evidence="1" id="KW-0812">Transmembrane</keyword>
<gene>
    <name evidence="2" type="ORF">K2F26_22040</name>
</gene>
<protein>
    <submittedName>
        <fullName evidence="2">DUF3153 domain-containing protein</fullName>
    </submittedName>
</protein>
<evidence type="ECO:0000313" key="2">
    <source>
        <dbReference type="EMBL" id="QYX31455.1"/>
    </source>
</evidence>
<sequence>MNILHLLNIMNIDNLPKTGFHLILIKTAKLVFKNIINLKTSKKLISGFLILASLTLSGCVQYDLVINFNHTNNGELVQHIKLPETVISFSGDYVSEWLQSLERRARKLSGSVKRISPEEIIVKIPFTNGKELQEKFSVFFNYPTTQKLDKVETDELPNIASNLIVQDNNFLLVSRNHLIYDLDLRSLAALTSKGNSFKVTDSIIDLDFSLQTPWGVKNIQQTENILQPEKKGKQMVWKLKPGELNHIEVVFWTPNFLGIGTLIIILFVWGGYYVRYTLLESGFSE</sequence>
<proteinExistence type="predicted"/>
<organism evidence="2 3">
    <name type="scientific">Sphaerospermopsis torques-reginae ITEP-024</name>
    <dbReference type="NCBI Taxonomy" id="984208"/>
    <lineage>
        <taxon>Bacteria</taxon>
        <taxon>Bacillati</taxon>
        <taxon>Cyanobacteriota</taxon>
        <taxon>Cyanophyceae</taxon>
        <taxon>Nostocales</taxon>
        <taxon>Aphanizomenonaceae</taxon>
        <taxon>Sphaerospermopsis</taxon>
        <taxon>Sphaerospermopsis torques-reginae</taxon>
    </lineage>
</organism>
<dbReference type="EMBL" id="CP080598">
    <property type="protein sequence ID" value="QYX31455.1"/>
    <property type="molecule type" value="Genomic_DNA"/>
</dbReference>
<reference evidence="2 3" key="1">
    <citation type="journal article" date="2022" name="J. Am. Chem. Soc.">
        <title>Biosynthesis of Guanitoxin Enables Global Environmental Detection in Freshwater Cyanobacteria.</title>
        <authorList>
            <person name="Lima S.T."/>
            <person name="Fallon T.R."/>
            <person name="Cordoza J.L."/>
            <person name="Chekan J.R."/>
            <person name="Delbaje E."/>
            <person name="Hopiavuori A.R."/>
            <person name="Alvarenga D.O."/>
            <person name="Wood S.M."/>
            <person name="Luhavaya H."/>
            <person name="Baumgartner J.T."/>
            <person name="Dorr F.A."/>
            <person name="Etchegaray A."/>
            <person name="Pinto E."/>
            <person name="McKinnie S.M.K."/>
            <person name="Fiore M.F."/>
            <person name="Moore B.S."/>
        </authorList>
    </citation>
    <scope>NUCLEOTIDE SEQUENCE [LARGE SCALE GENOMIC DNA]</scope>
    <source>
        <strain evidence="2 3">ITEP-024</strain>
    </source>
</reference>
<evidence type="ECO:0000256" key="1">
    <source>
        <dbReference type="SAM" id="Phobius"/>
    </source>
</evidence>
<accession>A0ABX8WYE1</accession>